<gene>
    <name evidence="3" type="ORF">JR347_11645</name>
</gene>
<feature type="chain" id="PRO_5037063991" evidence="1">
    <location>
        <begin position="33"/>
        <end position="369"/>
    </location>
</feature>
<organism evidence="3 4">
    <name type="scientific">Fulvivirga lutea</name>
    <dbReference type="NCBI Taxonomy" id="2810512"/>
    <lineage>
        <taxon>Bacteria</taxon>
        <taxon>Pseudomonadati</taxon>
        <taxon>Bacteroidota</taxon>
        <taxon>Cytophagia</taxon>
        <taxon>Cytophagales</taxon>
        <taxon>Fulvivirgaceae</taxon>
        <taxon>Fulvivirga</taxon>
    </lineage>
</organism>
<dbReference type="EMBL" id="CP070608">
    <property type="protein sequence ID" value="QSE96262.1"/>
    <property type="molecule type" value="Genomic_DNA"/>
</dbReference>
<evidence type="ECO:0000313" key="3">
    <source>
        <dbReference type="EMBL" id="QSE96262.1"/>
    </source>
</evidence>
<evidence type="ECO:0000259" key="2">
    <source>
        <dbReference type="Pfam" id="PF13568"/>
    </source>
</evidence>
<evidence type="ECO:0000313" key="4">
    <source>
        <dbReference type="Proteomes" id="UP000662783"/>
    </source>
</evidence>
<evidence type="ECO:0000256" key="1">
    <source>
        <dbReference type="SAM" id="SignalP"/>
    </source>
</evidence>
<dbReference type="Pfam" id="PF13568">
    <property type="entry name" value="OMP_b-brl_2"/>
    <property type="match status" value="1"/>
</dbReference>
<keyword evidence="4" id="KW-1185">Reference proteome</keyword>
<reference evidence="3" key="1">
    <citation type="submission" date="2021-02" db="EMBL/GenBank/DDBJ databases">
        <title>Fulvivirga sp. S481 isolated from sea water.</title>
        <authorList>
            <person name="Bae S.S."/>
            <person name="Baek K."/>
        </authorList>
    </citation>
    <scope>NUCLEOTIDE SEQUENCE</scope>
    <source>
        <strain evidence="3">S481</strain>
    </source>
</reference>
<proteinExistence type="predicted"/>
<name>A0A974WFP3_9BACT</name>
<dbReference type="KEGG" id="fuv:JR347_11645"/>
<dbReference type="Proteomes" id="UP000662783">
    <property type="component" value="Chromosome"/>
</dbReference>
<dbReference type="InterPro" id="IPR025665">
    <property type="entry name" value="Beta-barrel_OMP_2"/>
</dbReference>
<sequence length="369" mass="41570">MKKHVTNMQKVIRLYSLLLVSTVLFCALETKAQTACTQTLRQARTVFDEGRIHELEQLLSDCIDNGFTDDERTEAYRLLILAHIYLDETEKADDAMLELLRDNHGFEINQQADPAELINLYNTFRHDPIFFWGFRGGFNTSFVNVIEAHGVHNLNNSNATYSNQLGFVVGLLIEKRFGKRITLRSDLQYIINTFDHSYSMFSRTDTGVDIVNSTVSETQNSAGMSLMGQFRLFPEKEAIKKNKFEKLNPYVGLGVTGRYILSSALTFDVSNSAGASPDGASEDLIDAEIRKSFNPTADVEFGIKKAIGLTYLTAGVRYSYGFLDITDRHYDNGRLTTFFGWGANDINTHSLTAFIGVLIPQYVPKKLTK</sequence>
<accession>A0A974WFP3</accession>
<feature type="domain" description="Outer membrane protein beta-barrel" evidence="2">
    <location>
        <begin position="132"/>
        <end position="326"/>
    </location>
</feature>
<dbReference type="AlphaFoldDB" id="A0A974WFP3"/>
<dbReference type="RefSeq" id="WP_205720779.1">
    <property type="nucleotide sequence ID" value="NZ_CP070608.1"/>
</dbReference>
<feature type="signal peptide" evidence="1">
    <location>
        <begin position="1"/>
        <end position="32"/>
    </location>
</feature>
<keyword evidence="1" id="KW-0732">Signal</keyword>
<protein>
    <submittedName>
        <fullName evidence="3">PorT family protein</fullName>
    </submittedName>
</protein>